<reference evidence="8" key="1">
    <citation type="submission" date="2020-01" db="EMBL/GenBank/DDBJ databases">
        <title>Identification and distribution of gene clusters putatively required for synthesis of sphingolipid metabolism inhibitors in phylogenetically diverse species of the filamentous fungus Fusarium.</title>
        <authorList>
            <person name="Kim H.-S."/>
            <person name="Busman M."/>
            <person name="Brown D.W."/>
            <person name="Divon H."/>
            <person name="Uhlig S."/>
            <person name="Proctor R.H."/>
        </authorList>
    </citation>
    <scope>NUCLEOTIDE SEQUENCE</scope>
    <source>
        <strain evidence="8">NRRL 53441</strain>
    </source>
</reference>
<dbReference type="GO" id="GO:0016020">
    <property type="term" value="C:membrane"/>
    <property type="evidence" value="ECO:0007669"/>
    <property type="project" value="UniProtKB-SubCell"/>
</dbReference>
<feature type="transmembrane region" description="Helical" evidence="6">
    <location>
        <begin position="100"/>
        <end position="125"/>
    </location>
</feature>
<feature type="transmembrane region" description="Helical" evidence="6">
    <location>
        <begin position="21"/>
        <end position="40"/>
    </location>
</feature>
<feature type="transmembrane region" description="Helical" evidence="6">
    <location>
        <begin position="220"/>
        <end position="240"/>
    </location>
</feature>
<comment type="caution">
    <text evidence="8">The sequence shown here is derived from an EMBL/GenBank/DDBJ whole genome shotgun (WGS) entry which is preliminary data.</text>
</comment>
<keyword evidence="3 6" id="KW-1133">Transmembrane helix</keyword>
<keyword evidence="2 6" id="KW-0812">Transmembrane</keyword>
<dbReference type="PANTHER" id="PTHR33048">
    <property type="entry name" value="PTH11-LIKE INTEGRAL MEMBRANE PROTEIN (AFU_ORTHOLOGUE AFUA_5G11245)"/>
    <property type="match status" value="1"/>
</dbReference>
<sequence>MAGWTYNAPSGSPTDGPEITTIAIAFTAAALLTVILRVYVRGFMLKALGVGKKSSTSYLHNTDLSRLQTTGSSLRHGEDHELWICDRYSATLDDLPKENYYNFMLLQFIGAPFYISSILGFKLSLLISYLRFMVSGIWYKVTVGVSVACTLFHLSFLIAQINLCTPVRKQWDLSITHGSCLPGVPMYTTMASLTIVFDVVVMMLPFPTLLKLQMQNRKKFVLLGLFAMGIFISIIQIVRIQTIKSLSNLLDSAALIKWSMIENNLGIIVACIPTLAPLVRYFSEQSRVGSRSRSKSQNNSGYALQSHYRKNLSRRSGLQPLGSGVDQQIGDSAEDILAKEDGIMRKTEIVISSAKGPLDQGELTPGHFHSK</sequence>
<evidence type="ECO:0000259" key="7">
    <source>
        <dbReference type="Pfam" id="PF20684"/>
    </source>
</evidence>
<evidence type="ECO:0000256" key="1">
    <source>
        <dbReference type="ARBA" id="ARBA00004141"/>
    </source>
</evidence>
<protein>
    <recommendedName>
        <fullName evidence="7">Rhodopsin domain-containing protein</fullName>
    </recommendedName>
</protein>
<evidence type="ECO:0000256" key="4">
    <source>
        <dbReference type="ARBA" id="ARBA00023136"/>
    </source>
</evidence>
<feature type="transmembrane region" description="Helical" evidence="6">
    <location>
        <begin position="186"/>
        <end position="208"/>
    </location>
</feature>
<organism evidence="8 9">
    <name type="scientific">Fusarium austroafricanum</name>
    <dbReference type="NCBI Taxonomy" id="2364996"/>
    <lineage>
        <taxon>Eukaryota</taxon>
        <taxon>Fungi</taxon>
        <taxon>Dikarya</taxon>
        <taxon>Ascomycota</taxon>
        <taxon>Pezizomycotina</taxon>
        <taxon>Sordariomycetes</taxon>
        <taxon>Hypocreomycetidae</taxon>
        <taxon>Hypocreales</taxon>
        <taxon>Nectriaceae</taxon>
        <taxon>Fusarium</taxon>
        <taxon>Fusarium concolor species complex</taxon>
    </lineage>
</organism>
<accession>A0A8H4KXE8</accession>
<evidence type="ECO:0000256" key="6">
    <source>
        <dbReference type="SAM" id="Phobius"/>
    </source>
</evidence>
<feature type="transmembrane region" description="Helical" evidence="6">
    <location>
        <begin position="265"/>
        <end position="283"/>
    </location>
</feature>
<dbReference type="EMBL" id="JAADJG010000008">
    <property type="protein sequence ID" value="KAF4457917.1"/>
    <property type="molecule type" value="Genomic_DNA"/>
</dbReference>
<dbReference type="AlphaFoldDB" id="A0A8H4KXE8"/>
<dbReference type="OrthoDB" id="3529975at2759"/>
<evidence type="ECO:0000256" key="3">
    <source>
        <dbReference type="ARBA" id="ARBA00022989"/>
    </source>
</evidence>
<dbReference type="PANTHER" id="PTHR33048:SF64">
    <property type="entry name" value="INTEGRAL MEMBRANE PROTEIN"/>
    <property type="match status" value="1"/>
</dbReference>
<comment type="subcellular location">
    <subcellularLocation>
        <location evidence="1">Membrane</location>
        <topology evidence="1">Multi-pass membrane protein</topology>
    </subcellularLocation>
</comment>
<evidence type="ECO:0000256" key="2">
    <source>
        <dbReference type="ARBA" id="ARBA00022692"/>
    </source>
</evidence>
<dbReference type="InterPro" id="IPR049326">
    <property type="entry name" value="Rhodopsin_dom_fungi"/>
</dbReference>
<dbReference type="Proteomes" id="UP000605986">
    <property type="component" value="Unassembled WGS sequence"/>
</dbReference>
<evidence type="ECO:0000313" key="8">
    <source>
        <dbReference type="EMBL" id="KAF4457917.1"/>
    </source>
</evidence>
<keyword evidence="4 6" id="KW-0472">Membrane</keyword>
<dbReference type="InterPro" id="IPR052337">
    <property type="entry name" value="SAT4-like"/>
</dbReference>
<feature type="domain" description="Rhodopsin" evidence="7">
    <location>
        <begin position="91"/>
        <end position="280"/>
    </location>
</feature>
<evidence type="ECO:0000313" key="9">
    <source>
        <dbReference type="Proteomes" id="UP000605986"/>
    </source>
</evidence>
<name>A0A8H4KXE8_9HYPO</name>
<evidence type="ECO:0000256" key="5">
    <source>
        <dbReference type="ARBA" id="ARBA00038359"/>
    </source>
</evidence>
<comment type="similarity">
    <text evidence="5">Belongs to the SAT4 family.</text>
</comment>
<feature type="transmembrane region" description="Helical" evidence="6">
    <location>
        <begin position="137"/>
        <end position="161"/>
    </location>
</feature>
<gene>
    <name evidence="8" type="ORF">F53441_270</name>
</gene>
<keyword evidence="9" id="KW-1185">Reference proteome</keyword>
<dbReference type="Pfam" id="PF20684">
    <property type="entry name" value="Fung_rhodopsin"/>
    <property type="match status" value="1"/>
</dbReference>
<proteinExistence type="inferred from homology"/>